<dbReference type="Proteomes" id="UP000452235">
    <property type="component" value="Unassembled WGS sequence"/>
</dbReference>
<keyword evidence="2" id="KW-1185">Reference proteome</keyword>
<dbReference type="InterPro" id="IPR011044">
    <property type="entry name" value="Quino_amine_DH_bsu"/>
</dbReference>
<comment type="caution">
    <text evidence="1">The sequence shown here is derived from an EMBL/GenBank/DDBJ whole genome shotgun (WGS) entry which is preliminary data.</text>
</comment>
<dbReference type="SUPFAM" id="SSF50969">
    <property type="entry name" value="YVTN repeat-like/Quinoprotein amine dehydrogenase"/>
    <property type="match status" value="1"/>
</dbReference>
<evidence type="ECO:0000313" key="2">
    <source>
        <dbReference type="Proteomes" id="UP000452235"/>
    </source>
</evidence>
<dbReference type="VEuPathDB" id="FungiDB:ATEG_01067"/>
<dbReference type="Pfam" id="PF20138">
    <property type="entry name" value="DUF6528"/>
    <property type="match status" value="1"/>
</dbReference>
<sequence length="323" mass="35854">MHLKSLLLPSLLASLTGAYHIAVTDQNSKTVRVFPRDAASWNKDAIYWSWTADGGPWPWTDRSWADISEVKIRKTADRGWVALVATSAGKVGMIDITSKRSTNIDDVVWQASPEGNPHSVERIPYKGAFVVASSATNRLTVYVPEDASDVNNLSKIKKSDTTYTVDFAHGVLWDPAGAGSLWALGRNVLVRYSVAGAGLDLKLVKEKTYKLPPREGDDYTGNLNGHDLQKSYKDDDILLLTHTRAAFAFNTTSGDFEQLIGQTKLKSLAQTEDGEYIWIRGETNDMGQYVSFSSEKDPGTATDQRGWSDAEFYKARIYNPEYE</sequence>
<accession>A0A5M3YP34</accession>
<gene>
    <name evidence="1" type="ORF">ATEIFO6365_0001007800</name>
</gene>
<dbReference type="EMBL" id="BLJY01000001">
    <property type="protein sequence ID" value="GFF11858.1"/>
    <property type="molecule type" value="Genomic_DNA"/>
</dbReference>
<dbReference type="AlphaFoldDB" id="A0A5M3YP34"/>
<proteinExistence type="predicted"/>
<name>A0A5M3YP34_ASPTE</name>
<organism evidence="1 2">
    <name type="scientific">Aspergillus terreus</name>
    <dbReference type="NCBI Taxonomy" id="33178"/>
    <lineage>
        <taxon>Eukaryota</taxon>
        <taxon>Fungi</taxon>
        <taxon>Dikarya</taxon>
        <taxon>Ascomycota</taxon>
        <taxon>Pezizomycotina</taxon>
        <taxon>Eurotiomycetes</taxon>
        <taxon>Eurotiomycetidae</taxon>
        <taxon>Eurotiales</taxon>
        <taxon>Aspergillaceae</taxon>
        <taxon>Aspergillus</taxon>
        <taxon>Aspergillus subgen. Circumdati</taxon>
    </lineage>
</organism>
<protein>
    <submittedName>
        <fullName evidence="1">Uncharacterized protein</fullName>
    </submittedName>
</protein>
<evidence type="ECO:0000313" key="1">
    <source>
        <dbReference type="EMBL" id="GFF11858.1"/>
    </source>
</evidence>
<dbReference type="InterPro" id="IPR045383">
    <property type="entry name" value="DUF6528"/>
</dbReference>
<reference evidence="1 2" key="1">
    <citation type="submission" date="2020-01" db="EMBL/GenBank/DDBJ databases">
        <title>Aspergillus terreus IFO 6365 whole genome shotgun sequence.</title>
        <authorList>
            <person name="Kanamasa S."/>
            <person name="Takahashi H."/>
        </authorList>
    </citation>
    <scope>NUCLEOTIDE SEQUENCE [LARGE SCALE GENOMIC DNA]</scope>
    <source>
        <strain evidence="1 2">IFO 6365</strain>
    </source>
</reference>
<dbReference type="OrthoDB" id="4235135at2759"/>